<feature type="binding site" description="axial binding residue" evidence="5">
    <location>
        <position position="456"/>
    </location>
    <ligand>
        <name>heme</name>
        <dbReference type="ChEBI" id="CHEBI:30413"/>
    </ligand>
    <ligandPart>
        <name>Fe</name>
        <dbReference type="ChEBI" id="CHEBI:18248"/>
    </ligandPart>
</feature>
<comment type="cofactor">
    <cofactor evidence="5">
        <name>heme</name>
        <dbReference type="ChEBI" id="CHEBI:30413"/>
    </cofactor>
</comment>
<dbReference type="GO" id="GO:0016705">
    <property type="term" value="F:oxidoreductase activity, acting on paired donors, with incorporation or reduction of molecular oxygen"/>
    <property type="evidence" value="ECO:0007669"/>
    <property type="project" value="InterPro"/>
</dbReference>
<evidence type="ECO:0000256" key="6">
    <source>
        <dbReference type="RuleBase" id="RU000461"/>
    </source>
</evidence>
<sequence length="536" mass="62119">MPPKKMDYWIPTTPYICILLLGGLLISSTYTVKSQEAKRTFPGPTQLPLIGRVHDLPRKATWLKFYEWAAKYGPIYQTSMMGQKFVIISDEEIARDLLHKRADQTSGRAQIRALLNHRQDPTYFALQDRQETWRMQRKWVHAALSASYQQHFHGHLEDEIRRWLMTLLVDPAEFHSNTRELTGRAMARLTWDDATQGRQHADEALETLTNMSIHGSLANTAPFLWHLGDFIGYNPWKKYEIEREGKLKEHWLQNFRTARRRYLDCNLTDSTWSHRYFDQLSKAGNVTLEQSEKEEEVAACMLGFQCMVGIITVATPLMYLMMALTLHPEWQDKVQEEIEHVCGQRLPGLQDYAQLPTLRACIKEALRWRSSVPLGVPHRCEETMEYEGVLLEKDTIVMSCEWNLNRDPKNFPEPESYLPSRWLSPDFPTYLSPLTRHPNLREGRAMHTFGWGRRVCLGQQLADDELFLAAGAVCWGFRMRPKRNPSTGEEVEIDTMATNSNVILEPLPWQMEFLPRGGRVDAMGKEKGDVREKLGV</sequence>
<protein>
    <recommendedName>
        <fullName evidence="10">Cytochrome P450</fullName>
    </recommendedName>
</protein>
<dbReference type="InterPro" id="IPR002401">
    <property type="entry name" value="Cyt_P450_E_grp-I"/>
</dbReference>
<name>A0AA39L3Y9_SARSR</name>
<proteinExistence type="inferred from homology"/>
<keyword evidence="5 6" id="KW-0349">Heme</keyword>
<dbReference type="PANTHER" id="PTHR46300">
    <property type="entry name" value="P450, PUTATIVE (EUROFUNG)-RELATED-RELATED"/>
    <property type="match status" value="1"/>
</dbReference>
<dbReference type="Pfam" id="PF00067">
    <property type="entry name" value="p450"/>
    <property type="match status" value="1"/>
</dbReference>
<reference evidence="8" key="1">
    <citation type="submission" date="2022-10" db="EMBL/GenBank/DDBJ databases">
        <title>Determination and structural analysis of whole genome sequence of Sarocladium strictum F4-1.</title>
        <authorList>
            <person name="Hu L."/>
            <person name="Jiang Y."/>
        </authorList>
    </citation>
    <scope>NUCLEOTIDE SEQUENCE</scope>
    <source>
        <strain evidence="8">F4-1</strain>
    </source>
</reference>
<comment type="similarity">
    <text evidence="1 6">Belongs to the cytochrome P450 family.</text>
</comment>
<dbReference type="InterPro" id="IPR036396">
    <property type="entry name" value="Cyt_P450_sf"/>
</dbReference>
<keyword evidence="6" id="KW-0503">Monooxygenase</keyword>
<dbReference type="SUPFAM" id="SSF48264">
    <property type="entry name" value="Cytochrome P450"/>
    <property type="match status" value="1"/>
</dbReference>
<evidence type="ECO:0000256" key="5">
    <source>
        <dbReference type="PIRSR" id="PIRSR602401-1"/>
    </source>
</evidence>
<gene>
    <name evidence="8" type="ORF">NLU13_9552</name>
</gene>
<dbReference type="Proteomes" id="UP001175261">
    <property type="component" value="Unassembled WGS sequence"/>
</dbReference>
<organism evidence="8 9">
    <name type="scientific">Sarocladium strictum</name>
    <name type="common">Black bundle disease fungus</name>
    <name type="synonym">Acremonium strictum</name>
    <dbReference type="NCBI Taxonomy" id="5046"/>
    <lineage>
        <taxon>Eukaryota</taxon>
        <taxon>Fungi</taxon>
        <taxon>Dikarya</taxon>
        <taxon>Ascomycota</taxon>
        <taxon>Pezizomycotina</taxon>
        <taxon>Sordariomycetes</taxon>
        <taxon>Hypocreomycetidae</taxon>
        <taxon>Hypocreales</taxon>
        <taxon>Sarocladiaceae</taxon>
        <taxon>Sarocladium</taxon>
    </lineage>
</organism>
<evidence type="ECO:0000256" key="4">
    <source>
        <dbReference type="ARBA" id="ARBA00023004"/>
    </source>
</evidence>
<evidence type="ECO:0008006" key="10">
    <source>
        <dbReference type="Google" id="ProtNLM"/>
    </source>
</evidence>
<keyword evidence="7" id="KW-0812">Transmembrane</keyword>
<comment type="caution">
    <text evidence="8">The sequence shown here is derived from an EMBL/GenBank/DDBJ whole genome shotgun (WGS) entry which is preliminary data.</text>
</comment>
<evidence type="ECO:0000313" key="9">
    <source>
        <dbReference type="Proteomes" id="UP001175261"/>
    </source>
</evidence>
<evidence type="ECO:0000313" key="8">
    <source>
        <dbReference type="EMBL" id="KAK0383641.1"/>
    </source>
</evidence>
<dbReference type="InterPro" id="IPR001128">
    <property type="entry name" value="Cyt_P450"/>
</dbReference>
<keyword evidence="7" id="KW-0472">Membrane</keyword>
<dbReference type="PANTHER" id="PTHR46300:SF6">
    <property type="entry name" value="CYTOCHROME P450 2C30"/>
    <property type="match status" value="1"/>
</dbReference>
<evidence type="ECO:0000256" key="2">
    <source>
        <dbReference type="ARBA" id="ARBA00022723"/>
    </source>
</evidence>
<dbReference type="PROSITE" id="PS00086">
    <property type="entry name" value="CYTOCHROME_P450"/>
    <property type="match status" value="1"/>
</dbReference>
<dbReference type="Gene3D" id="1.10.630.10">
    <property type="entry name" value="Cytochrome P450"/>
    <property type="match status" value="1"/>
</dbReference>
<keyword evidence="9" id="KW-1185">Reference proteome</keyword>
<dbReference type="InterPro" id="IPR050364">
    <property type="entry name" value="Cytochrome_P450_fung"/>
</dbReference>
<evidence type="ECO:0000256" key="1">
    <source>
        <dbReference type="ARBA" id="ARBA00010617"/>
    </source>
</evidence>
<dbReference type="GO" id="GO:0004497">
    <property type="term" value="F:monooxygenase activity"/>
    <property type="evidence" value="ECO:0007669"/>
    <property type="project" value="UniProtKB-KW"/>
</dbReference>
<dbReference type="PRINTS" id="PR00463">
    <property type="entry name" value="EP450I"/>
</dbReference>
<keyword evidence="3 6" id="KW-0560">Oxidoreductase</keyword>
<keyword evidence="4 5" id="KW-0408">Iron</keyword>
<dbReference type="GO" id="GO:0005506">
    <property type="term" value="F:iron ion binding"/>
    <property type="evidence" value="ECO:0007669"/>
    <property type="project" value="InterPro"/>
</dbReference>
<keyword evidence="7" id="KW-1133">Transmembrane helix</keyword>
<dbReference type="AlphaFoldDB" id="A0AA39L3Y9"/>
<evidence type="ECO:0000256" key="7">
    <source>
        <dbReference type="SAM" id="Phobius"/>
    </source>
</evidence>
<feature type="transmembrane region" description="Helical" evidence="7">
    <location>
        <begin position="302"/>
        <end position="326"/>
    </location>
</feature>
<dbReference type="PRINTS" id="PR00385">
    <property type="entry name" value="P450"/>
</dbReference>
<accession>A0AA39L3Y9</accession>
<evidence type="ECO:0000256" key="3">
    <source>
        <dbReference type="ARBA" id="ARBA00023002"/>
    </source>
</evidence>
<keyword evidence="2 5" id="KW-0479">Metal-binding</keyword>
<dbReference type="InterPro" id="IPR017972">
    <property type="entry name" value="Cyt_P450_CS"/>
</dbReference>
<dbReference type="EMBL" id="JAPDFR010000009">
    <property type="protein sequence ID" value="KAK0383641.1"/>
    <property type="molecule type" value="Genomic_DNA"/>
</dbReference>
<dbReference type="GO" id="GO:0020037">
    <property type="term" value="F:heme binding"/>
    <property type="evidence" value="ECO:0007669"/>
    <property type="project" value="InterPro"/>
</dbReference>